<feature type="transmembrane region" description="Helical" evidence="10">
    <location>
        <begin position="1798"/>
        <end position="1819"/>
    </location>
</feature>
<keyword evidence="15" id="KW-1185">Reference proteome</keyword>
<dbReference type="EMBL" id="BMAV01007812">
    <property type="protein sequence ID" value="GFY50944.1"/>
    <property type="molecule type" value="Genomic_DNA"/>
</dbReference>
<evidence type="ECO:0000256" key="8">
    <source>
        <dbReference type="PROSITE-ProRule" id="PRU00152"/>
    </source>
</evidence>
<dbReference type="PROSITE" id="PS50093">
    <property type="entry name" value="PKD"/>
    <property type="match status" value="2"/>
</dbReference>
<dbReference type="InterPro" id="IPR036392">
    <property type="entry name" value="PLAT/LH2_dom_sf"/>
</dbReference>
<evidence type="ECO:0000256" key="9">
    <source>
        <dbReference type="SAM" id="MobiDB-lite"/>
    </source>
</evidence>
<feature type="domain" description="PKD" evidence="11">
    <location>
        <begin position="115"/>
        <end position="189"/>
    </location>
</feature>
<dbReference type="PROSITE" id="PS50095">
    <property type="entry name" value="PLAT"/>
    <property type="match status" value="1"/>
</dbReference>
<evidence type="ECO:0000256" key="1">
    <source>
        <dbReference type="ARBA" id="ARBA00004141"/>
    </source>
</evidence>
<feature type="region of interest" description="Disordered" evidence="9">
    <location>
        <begin position="710"/>
        <end position="741"/>
    </location>
</feature>
<dbReference type="InterPro" id="IPR057244">
    <property type="entry name" value="GAIN_B"/>
</dbReference>
<dbReference type="InterPro" id="IPR002859">
    <property type="entry name" value="PKD/REJ-like"/>
</dbReference>
<keyword evidence="4" id="KW-0732">Signal</keyword>
<accession>A0A8X7C343</accession>
<dbReference type="InterPro" id="IPR001024">
    <property type="entry name" value="PLAT/LH2_dom"/>
</dbReference>
<dbReference type="InterPro" id="IPR000601">
    <property type="entry name" value="PKD_dom"/>
</dbReference>
<dbReference type="PANTHER" id="PTHR10877:SF150">
    <property type="entry name" value="REJ DOMAIN-CONTAINING PROTEIN"/>
    <property type="match status" value="1"/>
</dbReference>
<dbReference type="SUPFAM" id="SSF49299">
    <property type="entry name" value="PKD domain"/>
    <property type="match status" value="2"/>
</dbReference>
<evidence type="ECO:0000256" key="2">
    <source>
        <dbReference type="ARBA" id="ARBA00007200"/>
    </source>
</evidence>
<dbReference type="InterPro" id="IPR051223">
    <property type="entry name" value="Polycystin"/>
</dbReference>
<comment type="caution">
    <text evidence="14">The sequence shown here is derived from an EMBL/GenBank/DDBJ whole genome shotgun (WGS) entry which is preliminary data.</text>
</comment>
<dbReference type="PROSITE" id="PS50221">
    <property type="entry name" value="GAIN_B"/>
    <property type="match status" value="1"/>
</dbReference>
<keyword evidence="3 10" id="KW-0812">Transmembrane</keyword>
<feature type="transmembrane region" description="Helical" evidence="10">
    <location>
        <begin position="1564"/>
        <end position="1583"/>
    </location>
</feature>
<comment type="similarity">
    <text evidence="2">Belongs to the polycystin family.</text>
</comment>
<dbReference type="InterPro" id="IPR013122">
    <property type="entry name" value="PKD1_2_channel"/>
</dbReference>
<dbReference type="FunFam" id="1.10.287.70:FF:000086">
    <property type="entry name" value="Polycystic kidney disease 2"/>
    <property type="match status" value="1"/>
</dbReference>
<dbReference type="Pfam" id="PF02010">
    <property type="entry name" value="REJ"/>
    <property type="match status" value="1"/>
</dbReference>
<feature type="transmembrane region" description="Helical" evidence="10">
    <location>
        <begin position="2182"/>
        <end position="2204"/>
    </location>
</feature>
<comment type="subcellular location">
    <subcellularLocation>
        <location evidence="1">Membrane</location>
        <topology evidence="1">Multi-pass membrane protein</topology>
    </subcellularLocation>
</comment>
<evidence type="ECO:0000256" key="5">
    <source>
        <dbReference type="ARBA" id="ARBA00022989"/>
    </source>
</evidence>
<feature type="transmembrane region" description="Helical" evidence="10">
    <location>
        <begin position="1928"/>
        <end position="1950"/>
    </location>
</feature>
<dbReference type="CDD" id="cd00146">
    <property type="entry name" value="PKD"/>
    <property type="match status" value="2"/>
</dbReference>
<dbReference type="SUPFAM" id="SSF49723">
    <property type="entry name" value="Lipase/lipooxygenase domain (PLAT/LH2 domain)"/>
    <property type="match status" value="1"/>
</dbReference>
<dbReference type="PRINTS" id="PR00500">
    <property type="entry name" value="POLYCYSTIN1"/>
</dbReference>
<name>A0A8X7C343_9ARAC</name>
<evidence type="ECO:0000259" key="13">
    <source>
        <dbReference type="PROSITE" id="PS50221"/>
    </source>
</evidence>
<proteinExistence type="inferred from homology"/>
<evidence type="ECO:0000256" key="6">
    <source>
        <dbReference type="ARBA" id="ARBA00023136"/>
    </source>
</evidence>
<dbReference type="InterPro" id="IPR000203">
    <property type="entry name" value="GPS"/>
</dbReference>
<feature type="transmembrane region" description="Helical" evidence="10">
    <location>
        <begin position="2142"/>
        <end position="2162"/>
    </location>
</feature>
<evidence type="ECO:0000259" key="11">
    <source>
        <dbReference type="PROSITE" id="PS50093"/>
    </source>
</evidence>
<protein>
    <submittedName>
        <fullName evidence="14">Polycystic kidney disease protein 1-like 2</fullName>
    </submittedName>
</protein>
<keyword evidence="7" id="KW-1015">Disulfide bond</keyword>
<gene>
    <name evidence="14" type="primary">Pkd1l2</name>
    <name evidence="14" type="ORF">TNIN_350731</name>
</gene>
<dbReference type="Gene3D" id="2.60.220.50">
    <property type="match status" value="1"/>
</dbReference>
<dbReference type="Gene3D" id="2.60.60.20">
    <property type="entry name" value="PLAT/LH2 domain"/>
    <property type="match status" value="1"/>
</dbReference>
<comment type="caution">
    <text evidence="8">Lacks conserved residue(s) required for the propagation of feature annotation.</text>
</comment>
<dbReference type="Proteomes" id="UP000886998">
    <property type="component" value="Unassembled WGS sequence"/>
</dbReference>
<dbReference type="Pfam" id="PF08016">
    <property type="entry name" value="PKD_channel"/>
    <property type="match status" value="1"/>
</dbReference>
<keyword evidence="5 10" id="KW-1133">Transmembrane helix</keyword>
<dbReference type="GO" id="GO:0016020">
    <property type="term" value="C:membrane"/>
    <property type="evidence" value="ECO:0007669"/>
    <property type="project" value="UniProtKB-SubCell"/>
</dbReference>
<dbReference type="SMART" id="SM00089">
    <property type="entry name" value="PKD"/>
    <property type="match status" value="3"/>
</dbReference>
<evidence type="ECO:0000313" key="14">
    <source>
        <dbReference type="EMBL" id="GFY50944.1"/>
    </source>
</evidence>
<feature type="compositionally biased region" description="Acidic residues" evidence="9">
    <location>
        <begin position="724"/>
        <end position="741"/>
    </location>
</feature>
<feature type="domain" description="GAIN-B" evidence="13">
    <location>
        <begin position="1418"/>
        <end position="1563"/>
    </location>
</feature>
<dbReference type="InterPro" id="IPR046338">
    <property type="entry name" value="GAIN_dom_sf"/>
</dbReference>
<dbReference type="InterPro" id="IPR035986">
    <property type="entry name" value="PKD_dom_sf"/>
</dbReference>
<evidence type="ECO:0000313" key="15">
    <source>
        <dbReference type="Proteomes" id="UP000886998"/>
    </source>
</evidence>
<evidence type="ECO:0000256" key="4">
    <source>
        <dbReference type="ARBA" id="ARBA00022729"/>
    </source>
</evidence>
<organism evidence="14 15">
    <name type="scientific">Trichonephila inaurata madagascariensis</name>
    <dbReference type="NCBI Taxonomy" id="2747483"/>
    <lineage>
        <taxon>Eukaryota</taxon>
        <taxon>Metazoa</taxon>
        <taxon>Ecdysozoa</taxon>
        <taxon>Arthropoda</taxon>
        <taxon>Chelicerata</taxon>
        <taxon>Arachnida</taxon>
        <taxon>Araneae</taxon>
        <taxon>Araneomorphae</taxon>
        <taxon>Entelegynae</taxon>
        <taxon>Araneoidea</taxon>
        <taxon>Nephilidae</taxon>
        <taxon>Trichonephila</taxon>
        <taxon>Trichonephila inaurata</taxon>
    </lineage>
</organism>
<dbReference type="Pfam" id="PF00801">
    <property type="entry name" value="PKD"/>
    <property type="match status" value="2"/>
</dbReference>
<dbReference type="OrthoDB" id="6414629at2759"/>
<dbReference type="SMART" id="SM00303">
    <property type="entry name" value="GPS"/>
    <property type="match status" value="1"/>
</dbReference>
<dbReference type="GO" id="GO:0050982">
    <property type="term" value="P:detection of mechanical stimulus"/>
    <property type="evidence" value="ECO:0007669"/>
    <property type="project" value="TreeGrafter"/>
</dbReference>
<dbReference type="InterPro" id="IPR000434">
    <property type="entry name" value="PC1"/>
</dbReference>
<feature type="transmembrane region" description="Helical" evidence="10">
    <location>
        <begin position="1892"/>
        <end position="1916"/>
    </location>
</feature>
<sequence length="2394" mass="270889">MLLLLIQPEVLPGDIIGFVSTMAKVAYRKPDSIEEPNLGAITFDMLETVIPQEILSNTQKIHYFQAIVNNPIELGVQYLFSKKIGMHDVIMKLSNKFSTTPVVRKQEVDSQRPLAGLKLSVNPPDVSTTEQVVIEIKISGGTFVDVIWEFGDGRSKKEFLREVKKGGKYEKTYKYPEPGVYVIRVKASNPHANFSQVHILKAQRPVLPIYGVTTNTPQILPSSIMFELTYPASELLPTNATAVFTFGDKKTWKWNVPKEGEGIQESFEHKYRKPGVYLVNIRISNIVSSYTLLTEVETAVRIRDLAVNVLYSPMLGSHDQIAGYGPEKNKFPVERNVTFHMSVATGEVELYIVQMANGTTLMNASDASYTTMFQEPGYYNFTVSAYNHVQKTTDPVFLFLYLMEPVEGLIAIDNVNATLEEEEDKEFEVYLERVGTDTCLLVDYDDGTVLRAFGNGETCNDTAEEVVWEGELENPLVIRHSYISKGYIDAFFKAFNAISEVNTTVRFFITNQTCKAPDLSIRNRIPSFYLAPETFRSLPVVLYSYTTMKCNDSADTVRSWSGFKLNETNGQVIEEIDLTMVDSYRKSMLYLRPFFLKGGIYKFKFTVNMTVYIQNPPLVLVRSVETYVKVVPSPVIVRLTEGAQSRVTRGWGQSLILDPGQNSIDPDDENNKNFTIKWFCRRLPGEVINRNLTEDMQNISDPIYDRSVLYRERPTGLPTPSSEESSEEDEENKDGLLEEPDLGGCFGKGPGMINVTENYVNWNTTVFRRSNVTYEIILKIEMSDRDPSWGGLQIVLLEHIPPIISVECQTEKLCYPNDPIGQRINPVRVGLIGLCKEGCDTELLYEWQVFGVDAEGNETYLAEAGEFLVGATEKKMALSEDFFKEYYPTYGDFIAKLIAENEYGLRGESDLFLHINQPPEGGNCSIIPENGRSLIDIFGVSCLGWADPEGKDIEYFAFWTIHNDTGALIYLSAGPDPEANLVLPYGLFELGVDIKDKEGALARINITTMMLEPPFKQDYDNFMNNRQLEQVEASGDQARMNQVSQALSSLMNVRMPIDENSTFEEVTTTDPGLLDKEIEQKAQTRLKMVRSVGSVMNTDTLGHLEQIGSALTAIAGDGDGIDNEGMEAIIYLLNKTVSLANNMQVEAPQQLLDFCMYAVGTMGGIVARMTEQLITGVVMPTDRTKALDFEYDVEIPLYGEEEKDSFFDGTIPLEDALTKAVIKHEREQAEGHIRTIVDLTIRLVLTMLKNIIVGEKPMEFIAPSGLGLTISMFKGGTLSNRAIQHGDAVYVFPDVCDILSEIGCWGNETLGVMAVSWPAILDSYGDSVDLLSNDTKTLQLIMLDENLDMMKVQNSTGLFTIKVPRGSKKEGAEPALPEPTFVYAQIKWNEEMVYHQFIVEKADSAVNIEITPTDPEVELLIFVKHRVKPLLHSYDLMINLANVREENGTYDLFLSNDVIQNRTGFFYLGIIEANSTAQNNSIPDDMMFDSQLNFTHGEAVRDFSTNYSVRIYTSGCYFYNYDLRIWSGAGCYVENATAALTQCKCNHLTSFGGGFFVAPNTVDFSYVFANAAIAFFYFGATPLQDNDPEDKYLYEMIVFTGNKDAAATDSKVQFILSGDDDETVVRTLEDPKRKLFRRNAADTFVMATPRPLGRLNYLRIWHDNSGKGKFKSWLLNFVVIMMRSDRLPINLKTLVAVQKSEDGLIDRLLPVAGKGEATEFNHLFQQKTQKNLSDGHLWFSIFMRPPKSRFTRAQRVTCCFAMLFLSMLVNAMWYGRVPSKPSGSAFSLGPLSLSPEQIGVGVMANFIVFPPTFLMITLFRKSKLRKLRPSHITEAIKKQQANKKKLSTFSRPSSAHSGTTLILDDISQEDESRRENRFGAQKKKKKKFLFPWWCRIIAWLLAVSSIIVSCFFLWAYGVQFGDEKTKKWITSLLISFFSSILITQPIKVFLVAMFFSAIFKTVDTEEEEDEDEEPPELAADEEWLHKESVTKEDKKKLLYKPADMEKMERAKLERIKELQMTAILREICSYAFFIWILTVLSYGNRDPSAYYLRQNIKDTFIKEGADDGFMAISGTADFYKWTRNTLIPELIVGKWYNGDQPFGLRGFLNDRVNRIMGYGILRQVRIKESGSSMQYVASVDEVFGFLMAFLMFIAILKFIKLVRFNKRMGILFSTLAMCAKDLKSFFVVFGVIYLAFVQFFYLVFGFTMREFSSFVTAAESTFAIMNGGGFDFDAICLAAPILGPLSFFVFALVTTIILLNIFVTLILSSFQDVKEDIGKQANDYEIVDFMWKKLKGFFFIFDDDKPPNDDDFDNDVKPIFRLSANDDKIQDFPEKVDRLLNHINSFYFDGQLDLNSKKALKSLYKKDDDNDFDFGMKKGGSKADKMSFMSWNNR</sequence>
<feature type="domain" description="PLAT" evidence="12">
    <location>
        <begin position="1592"/>
        <end position="1711"/>
    </location>
</feature>
<evidence type="ECO:0000256" key="7">
    <source>
        <dbReference type="ARBA" id="ARBA00023157"/>
    </source>
</evidence>
<evidence type="ECO:0000256" key="10">
    <source>
        <dbReference type="SAM" id="Phobius"/>
    </source>
</evidence>
<evidence type="ECO:0000256" key="3">
    <source>
        <dbReference type="ARBA" id="ARBA00022692"/>
    </source>
</evidence>
<feature type="domain" description="PKD" evidence="11">
    <location>
        <begin position="247"/>
        <end position="305"/>
    </location>
</feature>
<feature type="transmembrane region" description="Helical" evidence="10">
    <location>
        <begin position="2247"/>
        <end position="2270"/>
    </location>
</feature>
<feature type="transmembrane region" description="Helical" evidence="10">
    <location>
        <begin position="2023"/>
        <end position="2043"/>
    </location>
</feature>
<dbReference type="InterPro" id="IPR022409">
    <property type="entry name" value="PKD/Chitinase_dom"/>
</dbReference>
<dbReference type="Pfam" id="PF01477">
    <property type="entry name" value="PLAT"/>
    <property type="match status" value="1"/>
</dbReference>
<evidence type="ECO:0000259" key="12">
    <source>
        <dbReference type="PROSITE" id="PS50095"/>
    </source>
</evidence>
<keyword evidence="6 10" id="KW-0472">Membrane</keyword>
<dbReference type="Pfam" id="PF01825">
    <property type="entry name" value="GPS"/>
    <property type="match status" value="1"/>
</dbReference>
<feature type="transmembrane region" description="Helical" evidence="10">
    <location>
        <begin position="1753"/>
        <end position="1774"/>
    </location>
</feature>
<reference evidence="14" key="1">
    <citation type="submission" date="2020-08" db="EMBL/GenBank/DDBJ databases">
        <title>Multicomponent nature underlies the extraordinary mechanical properties of spider dragline silk.</title>
        <authorList>
            <person name="Kono N."/>
            <person name="Nakamura H."/>
            <person name="Mori M."/>
            <person name="Yoshida Y."/>
            <person name="Ohtoshi R."/>
            <person name="Malay A.D."/>
            <person name="Moran D.A.P."/>
            <person name="Tomita M."/>
            <person name="Numata K."/>
            <person name="Arakawa K."/>
        </authorList>
    </citation>
    <scope>NUCLEOTIDE SEQUENCE</scope>
</reference>
<dbReference type="GO" id="GO:0005262">
    <property type="term" value="F:calcium channel activity"/>
    <property type="evidence" value="ECO:0007669"/>
    <property type="project" value="TreeGrafter"/>
</dbReference>
<dbReference type="PANTHER" id="PTHR10877">
    <property type="entry name" value="POLYCYSTIN FAMILY MEMBER"/>
    <property type="match status" value="1"/>
</dbReference>